<organism evidence="1 2">
    <name type="scientific">Diversispora eburnea</name>
    <dbReference type="NCBI Taxonomy" id="1213867"/>
    <lineage>
        <taxon>Eukaryota</taxon>
        <taxon>Fungi</taxon>
        <taxon>Fungi incertae sedis</taxon>
        <taxon>Mucoromycota</taxon>
        <taxon>Glomeromycotina</taxon>
        <taxon>Glomeromycetes</taxon>
        <taxon>Diversisporales</taxon>
        <taxon>Diversisporaceae</taxon>
        <taxon>Diversispora</taxon>
    </lineage>
</organism>
<dbReference type="SUPFAM" id="SSF47095">
    <property type="entry name" value="HMG-box"/>
    <property type="match status" value="1"/>
</dbReference>
<proteinExistence type="predicted"/>
<dbReference type="EMBL" id="CAJVPK010000166">
    <property type="protein sequence ID" value="CAG8464883.1"/>
    <property type="molecule type" value="Genomic_DNA"/>
</dbReference>
<dbReference type="Proteomes" id="UP000789706">
    <property type="component" value="Unassembled WGS sequence"/>
</dbReference>
<comment type="caution">
    <text evidence="1">The sequence shown here is derived from an EMBL/GenBank/DDBJ whole genome shotgun (WGS) entry which is preliminary data.</text>
</comment>
<dbReference type="AlphaFoldDB" id="A0A9N8Z0H6"/>
<name>A0A9N8Z0H6_9GLOM</name>
<accession>A0A9N8Z0H6</accession>
<sequence>MIYRKEYNNVVAKLNLSSKDVSKFAKTSWENEPKDVKDYYRQMARNLMEGYSSALRKETENEGFSTRPLNNVSHGTSRMLPDSAFRVFLKNNRRNHSSAENVPEQSSAMRSEVFGTCSRRGKFNTNYALCRSCDPRKLKEGEVKMVNGIPEKSRSNPIIVALKTIPEGVNEDFLNEVT</sequence>
<evidence type="ECO:0000313" key="2">
    <source>
        <dbReference type="Proteomes" id="UP000789706"/>
    </source>
</evidence>
<evidence type="ECO:0000313" key="1">
    <source>
        <dbReference type="EMBL" id="CAG8464883.1"/>
    </source>
</evidence>
<gene>
    <name evidence="1" type="ORF">DEBURN_LOCUS2866</name>
</gene>
<keyword evidence="2" id="KW-1185">Reference proteome</keyword>
<dbReference type="Gene3D" id="1.10.30.10">
    <property type="entry name" value="High mobility group box domain"/>
    <property type="match status" value="1"/>
</dbReference>
<dbReference type="InterPro" id="IPR036910">
    <property type="entry name" value="HMG_box_dom_sf"/>
</dbReference>
<protein>
    <submittedName>
        <fullName evidence="1">6660_t:CDS:1</fullName>
    </submittedName>
</protein>
<dbReference type="OrthoDB" id="6247875at2759"/>
<reference evidence="1" key="1">
    <citation type="submission" date="2021-06" db="EMBL/GenBank/DDBJ databases">
        <authorList>
            <person name="Kallberg Y."/>
            <person name="Tangrot J."/>
            <person name="Rosling A."/>
        </authorList>
    </citation>
    <scope>NUCLEOTIDE SEQUENCE</scope>
    <source>
        <strain evidence="1">AZ414A</strain>
    </source>
</reference>